<dbReference type="GO" id="GO:0017038">
    <property type="term" value="P:protein import"/>
    <property type="evidence" value="ECO:0007669"/>
    <property type="project" value="TreeGrafter"/>
</dbReference>
<evidence type="ECO:0000256" key="6">
    <source>
        <dbReference type="RuleBase" id="RU004057"/>
    </source>
</evidence>
<name>A0A5C5Z708_9BACT</name>
<evidence type="ECO:0000313" key="12">
    <source>
        <dbReference type="Proteomes" id="UP000315010"/>
    </source>
</evidence>
<evidence type="ECO:0000259" key="10">
    <source>
        <dbReference type="Pfam" id="PF01618"/>
    </source>
</evidence>
<evidence type="ECO:0000256" key="8">
    <source>
        <dbReference type="SAM" id="Phobius"/>
    </source>
</evidence>
<feature type="compositionally biased region" description="Pro residues" evidence="7">
    <location>
        <begin position="302"/>
        <end position="312"/>
    </location>
</feature>
<dbReference type="EMBL" id="SJPJ01000001">
    <property type="protein sequence ID" value="TWT83048.1"/>
    <property type="molecule type" value="Genomic_DNA"/>
</dbReference>
<evidence type="ECO:0000256" key="7">
    <source>
        <dbReference type="SAM" id="MobiDB-lite"/>
    </source>
</evidence>
<comment type="caution">
    <text evidence="11">The sequence shown here is derived from an EMBL/GenBank/DDBJ whole genome shotgun (WGS) entry which is preliminary data.</text>
</comment>
<dbReference type="Proteomes" id="UP000315010">
    <property type="component" value="Unassembled WGS sequence"/>
</dbReference>
<feature type="domain" description="MotA/TolQ/ExbB proton channel" evidence="10">
    <location>
        <begin position="150"/>
        <end position="259"/>
    </location>
</feature>
<sequence precursor="true">MSVTNRKLAAASVIFAALLLSVSALSAQDTGDVPINASDIQSIIADGENEGQGEAVGIPADESMHIDLLSLIGRGGRFMIPIGVMSLLVVALATERIVSLRQKKVIPLAFVEEMEDITEMGSRFDPSVAFRACEEFPSPGARVVRGMLLRTGQPIGEIENAAVEMIQREADKQSAPIRWLHLAAAATPLMGLLGTVWGMIVAFHESTTLTADRSRSEQLSEGIYTALVTTLAGLIVAIPAAILAQYLENRLAKLFHKIEELAFELAPRMVPFVGRRRLDANGNGHAMDFPASDGETPSKLPIQPPPPQPPPVSNKSRSGEKRS</sequence>
<keyword evidence="6" id="KW-0813">Transport</keyword>
<evidence type="ECO:0000256" key="9">
    <source>
        <dbReference type="SAM" id="SignalP"/>
    </source>
</evidence>
<dbReference type="Pfam" id="PF01618">
    <property type="entry name" value="MotA_ExbB"/>
    <property type="match status" value="1"/>
</dbReference>
<evidence type="ECO:0000313" key="11">
    <source>
        <dbReference type="EMBL" id="TWT83048.1"/>
    </source>
</evidence>
<dbReference type="InterPro" id="IPR050790">
    <property type="entry name" value="ExbB/TolQ_transport"/>
</dbReference>
<organism evidence="11 12">
    <name type="scientific">Novipirellula herctigrandis</name>
    <dbReference type="NCBI Taxonomy" id="2527986"/>
    <lineage>
        <taxon>Bacteria</taxon>
        <taxon>Pseudomonadati</taxon>
        <taxon>Planctomycetota</taxon>
        <taxon>Planctomycetia</taxon>
        <taxon>Pirellulales</taxon>
        <taxon>Pirellulaceae</taxon>
        <taxon>Novipirellula</taxon>
    </lineage>
</organism>
<feature type="transmembrane region" description="Helical" evidence="8">
    <location>
        <begin position="223"/>
        <end position="247"/>
    </location>
</feature>
<feature type="region of interest" description="Disordered" evidence="7">
    <location>
        <begin position="283"/>
        <end position="323"/>
    </location>
</feature>
<dbReference type="AlphaFoldDB" id="A0A5C5Z708"/>
<dbReference type="PANTHER" id="PTHR30625">
    <property type="entry name" value="PROTEIN TOLQ"/>
    <property type="match status" value="1"/>
</dbReference>
<feature type="transmembrane region" description="Helical" evidence="8">
    <location>
        <begin position="179"/>
        <end position="203"/>
    </location>
</feature>
<dbReference type="GO" id="GO:0005886">
    <property type="term" value="C:plasma membrane"/>
    <property type="evidence" value="ECO:0007669"/>
    <property type="project" value="UniProtKB-SubCell"/>
</dbReference>
<keyword evidence="12" id="KW-1185">Reference proteome</keyword>
<comment type="similarity">
    <text evidence="6">Belongs to the exbB/tolQ family.</text>
</comment>
<feature type="chain" id="PRO_5023091693" evidence="9">
    <location>
        <begin position="27"/>
        <end position="323"/>
    </location>
</feature>
<dbReference type="PANTHER" id="PTHR30625:SF11">
    <property type="entry name" value="MOTA_TOLQ_EXBB PROTON CHANNEL DOMAIN-CONTAINING PROTEIN"/>
    <property type="match status" value="1"/>
</dbReference>
<evidence type="ECO:0000256" key="1">
    <source>
        <dbReference type="ARBA" id="ARBA00004651"/>
    </source>
</evidence>
<evidence type="ECO:0000256" key="5">
    <source>
        <dbReference type="ARBA" id="ARBA00023136"/>
    </source>
</evidence>
<feature type="transmembrane region" description="Helical" evidence="8">
    <location>
        <begin position="78"/>
        <end position="98"/>
    </location>
</feature>
<evidence type="ECO:0000256" key="4">
    <source>
        <dbReference type="ARBA" id="ARBA00022989"/>
    </source>
</evidence>
<keyword evidence="2" id="KW-1003">Cell membrane</keyword>
<proteinExistence type="inferred from homology"/>
<dbReference type="RefSeq" id="WP_419194641.1">
    <property type="nucleotide sequence ID" value="NZ_SJPJ01000001.1"/>
</dbReference>
<keyword evidence="5 8" id="KW-0472">Membrane</keyword>
<gene>
    <name evidence="11" type="ORF">CA13_45110</name>
</gene>
<feature type="signal peptide" evidence="9">
    <location>
        <begin position="1"/>
        <end position="26"/>
    </location>
</feature>
<reference evidence="11 12" key="1">
    <citation type="submission" date="2019-02" db="EMBL/GenBank/DDBJ databases">
        <title>Deep-cultivation of Planctomycetes and their phenomic and genomic characterization uncovers novel biology.</title>
        <authorList>
            <person name="Wiegand S."/>
            <person name="Jogler M."/>
            <person name="Boedeker C."/>
            <person name="Pinto D."/>
            <person name="Vollmers J."/>
            <person name="Rivas-Marin E."/>
            <person name="Kohn T."/>
            <person name="Peeters S.H."/>
            <person name="Heuer A."/>
            <person name="Rast P."/>
            <person name="Oberbeckmann S."/>
            <person name="Bunk B."/>
            <person name="Jeske O."/>
            <person name="Meyerdierks A."/>
            <person name="Storesund J.E."/>
            <person name="Kallscheuer N."/>
            <person name="Luecker S."/>
            <person name="Lage O.M."/>
            <person name="Pohl T."/>
            <person name="Merkel B.J."/>
            <person name="Hornburger P."/>
            <person name="Mueller R.-W."/>
            <person name="Bruemmer F."/>
            <person name="Labrenz M."/>
            <person name="Spormann A.M."/>
            <person name="Op Den Camp H."/>
            <person name="Overmann J."/>
            <person name="Amann R."/>
            <person name="Jetten M.S.M."/>
            <person name="Mascher T."/>
            <person name="Medema M.H."/>
            <person name="Devos D.P."/>
            <person name="Kaster A.-K."/>
            <person name="Ovreas L."/>
            <person name="Rohde M."/>
            <person name="Galperin M.Y."/>
            <person name="Jogler C."/>
        </authorList>
    </citation>
    <scope>NUCLEOTIDE SEQUENCE [LARGE SCALE GENOMIC DNA]</scope>
    <source>
        <strain evidence="11 12">CA13</strain>
    </source>
</reference>
<evidence type="ECO:0000256" key="3">
    <source>
        <dbReference type="ARBA" id="ARBA00022692"/>
    </source>
</evidence>
<keyword evidence="9" id="KW-0732">Signal</keyword>
<dbReference type="InterPro" id="IPR002898">
    <property type="entry name" value="MotA_ExbB_proton_chnl"/>
</dbReference>
<comment type="subcellular location">
    <subcellularLocation>
        <location evidence="1">Cell membrane</location>
        <topology evidence="1">Multi-pass membrane protein</topology>
    </subcellularLocation>
    <subcellularLocation>
        <location evidence="6">Membrane</location>
        <topology evidence="6">Multi-pass membrane protein</topology>
    </subcellularLocation>
</comment>
<accession>A0A5C5Z708</accession>
<keyword evidence="3 8" id="KW-0812">Transmembrane</keyword>
<protein>
    <submittedName>
        <fullName evidence="11">Colicin uptake protein TolQ</fullName>
    </submittedName>
</protein>
<keyword evidence="4 8" id="KW-1133">Transmembrane helix</keyword>
<keyword evidence="6" id="KW-0653">Protein transport</keyword>
<evidence type="ECO:0000256" key="2">
    <source>
        <dbReference type="ARBA" id="ARBA00022475"/>
    </source>
</evidence>